<accession>A0A8S0U7D2</accession>
<evidence type="ECO:0000313" key="1">
    <source>
        <dbReference type="EMBL" id="CAA3013671.1"/>
    </source>
</evidence>
<sequence>MVVFGGGGVGLFEMVEMGSGANGCESDSLVVFKWLWRQFVGSGGDGGKQVAMWMNGGNEKWRKYFENTVNGLNGGGAAMVVKLLYWWWW</sequence>
<gene>
    <name evidence="1" type="ORF">OLEA9_A002460</name>
</gene>
<dbReference type="EMBL" id="CACTIH010007448">
    <property type="protein sequence ID" value="CAA3013671.1"/>
    <property type="molecule type" value="Genomic_DNA"/>
</dbReference>
<comment type="caution">
    <text evidence="1">The sequence shown here is derived from an EMBL/GenBank/DDBJ whole genome shotgun (WGS) entry which is preliminary data.</text>
</comment>
<protein>
    <submittedName>
        <fullName evidence="1">Uncharacterized protein</fullName>
    </submittedName>
</protein>
<evidence type="ECO:0000313" key="2">
    <source>
        <dbReference type="Proteomes" id="UP000594638"/>
    </source>
</evidence>
<name>A0A8S0U7D2_OLEEU</name>
<reference evidence="1 2" key="1">
    <citation type="submission" date="2019-12" db="EMBL/GenBank/DDBJ databases">
        <authorList>
            <person name="Alioto T."/>
            <person name="Alioto T."/>
            <person name="Gomez Garrido J."/>
        </authorList>
    </citation>
    <scope>NUCLEOTIDE SEQUENCE [LARGE SCALE GENOMIC DNA]</scope>
</reference>
<dbReference type="Gramene" id="OE9A002460T1">
    <property type="protein sequence ID" value="OE9A002460C1"/>
    <property type="gene ID" value="OE9A002460"/>
</dbReference>
<keyword evidence="2" id="KW-1185">Reference proteome</keyword>
<proteinExistence type="predicted"/>
<organism evidence="1 2">
    <name type="scientific">Olea europaea subsp. europaea</name>
    <dbReference type="NCBI Taxonomy" id="158383"/>
    <lineage>
        <taxon>Eukaryota</taxon>
        <taxon>Viridiplantae</taxon>
        <taxon>Streptophyta</taxon>
        <taxon>Embryophyta</taxon>
        <taxon>Tracheophyta</taxon>
        <taxon>Spermatophyta</taxon>
        <taxon>Magnoliopsida</taxon>
        <taxon>eudicotyledons</taxon>
        <taxon>Gunneridae</taxon>
        <taxon>Pentapetalae</taxon>
        <taxon>asterids</taxon>
        <taxon>lamiids</taxon>
        <taxon>Lamiales</taxon>
        <taxon>Oleaceae</taxon>
        <taxon>Oleeae</taxon>
        <taxon>Olea</taxon>
    </lineage>
</organism>
<dbReference type="AlphaFoldDB" id="A0A8S0U7D2"/>
<dbReference type="Proteomes" id="UP000594638">
    <property type="component" value="Unassembled WGS sequence"/>
</dbReference>